<keyword evidence="2" id="KW-1133">Transmembrane helix</keyword>
<dbReference type="Proteomes" id="UP001147653">
    <property type="component" value="Unassembled WGS sequence"/>
</dbReference>
<keyword evidence="2" id="KW-0472">Membrane</keyword>
<protein>
    <submittedName>
        <fullName evidence="3">Uncharacterized protein</fullName>
    </submittedName>
</protein>
<sequence>MGYVIAAIVAVVIIGGFIVFLVMNATKKSNVSDSGDPGADQNPLGILGSDDRTPAGSTDQLSSEQERVRFERNQDSPDVARPVVGGEAEGERSAH</sequence>
<feature type="region of interest" description="Disordered" evidence="1">
    <location>
        <begin position="29"/>
        <end position="95"/>
    </location>
</feature>
<evidence type="ECO:0000256" key="1">
    <source>
        <dbReference type="SAM" id="MobiDB-lite"/>
    </source>
</evidence>
<organism evidence="3 4">
    <name type="scientific">Solirubrobacter phytolaccae</name>
    <dbReference type="NCBI Taxonomy" id="1404360"/>
    <lineage>
        <taxon>Bacteria</taxon>
        <taxon>Bacillati</taxon>
        <taxon>Actinomycetota</taxon>
        <taxon>Thermoleophilia</taxon>
        <taxon>Solirubrobacterales</taxon>
        <taxon>Solirubrobacteraceae</taxon>
        <taxon>Solirubrobacter</taxon>
    </lineage>
</organism>
<accession>A0A9X3SBU3</accession>
<name>A0A9X3SBU3_9ACTN</name>
<dbReference type="EMBL" id="JAPDDP010000096">
    <property type="protein sequence ID" value="MDA0185043.1"/>
    <property type="molecule type" value="Genomic_DNA"/>
</dbReference>
<evidence type="ECO:0000313" key="3">
    <source>
        <dbReference type="EMBL" id="MDA0185043.1"/>
    </source>
</evidence>
<proteinExistence type="predicted"/>
<gene>
    <name evidence="3" type="ORF">OJ997_32360</name>
</gene>
<dbReference type="AlphaFoldDB" id="A0A9X3SBU3"/>
<feature type="compositionally biased region" description="Basic and acidic residues" evidence="1">
    <location>
        <begin position="64"/>
        <end position="75"/>
    </location>
</feature>
<comment type="caution">
    <text evidence="3">The sequence shown here is derived from an EMBL/GenBank/DDBJ whole genome shotgun (WGS) entry which is preliminary data.</text>
</comment>
<feature type="transmembrane region" description="Helical" evidence="2">
    <location>
        <begin position="6"/>
        <end position="25"/>
    </location>
</feature>
<keyword evidence="4" id="KW-1185">Reference proteome</keyword>
<dbReference type="RefSeq" id="WP_270029518.1">
    <property type="nucleotide sequence ID" value="NZ_JAPDDP010000096.1"/>
</dbReference>
<evidence type="ECO:0000256" key="2">
    <source>
        <dbReference type="SAM" id="Phobius"/>
    </source>
</evidence>
<evidence type="ECO:0000313" key="4">
    <source>
        <dbReference type="Proteomes" id="UP001147653"/>
    </source>
</evidence>
<reference evidence="3" key="1">
    <citation type="submission" date="2022-10" db="EMBL/GenBank/DDBJ databases">
        <title>The WGS of Solirubrobacter phytolaccae KCTC 29190.</title>
        <authorList>
            <person name="Jiang Z."/>
        </authorList>
    </citation>
    <scope>NUCLEOTIDE SEQUENCE</scope>
    <source>
        <strain evidence="3">KCTC 29190</strain>
    </source>
</reference>
<keyword evidence="2" id="KW-0812">Transmembrane</keyword>